<reference evidence="2 3" key="1">
    <citation type="submission" date="2018-03" db="EMBL/GenBank/DDBJ databases">
        <title>Genome sequence of Clostridium luticellarii DSM 29923.</title>
        <authorList>
            <person name="Poehlein A."/>
            <person name="Daniel R."/>
        </authorList>
    </citation>
    <scope>NUCLEOTIDE SEQUENCE [LARGE SCALE GENOMIC DNA]</scope>
    <source>
        <strain evidence="2 3">DSM 29923</strain>
    </source>
</reference>
<feature type="domain" description="Methyltransferase" evidence="1">
    <location>
        <begin position="43"/>
        <end position="154"/>
    </location>
</feature>
<dbReference type="GO" id="GO:0102208">
    <property type="term" value="F:2-polyprenyl-6-hydroxyphenol methylase activity"/>
    <property type="evidence" value="ECO:0007669"/>
    <property type="project" value="UniProtKB-EC"/>
</dbReference>
<dbReference type="InterPro" id="IPR029063">
    <property type="entry name" value="SAM-dependent_MTases_sf"/>
</dbReference>
<dbReference type="SUPFAM" id="SSF53335">
    <property type="entry name" value="S-adenosyl-L-methionine-dependent methyltransferases"/>
    <property type="match status" value="1"/>
</dbReference>
<sequence>METIIQDYWDNRADTYSEMISEEMNSFKRNSWSEIIKNKVALKENIKALDVGTGPGFFGIIMAQMGYQVTAVDGSEAMLQEAERNAEVAGVNIDFIKGDVENLDLPEESFDLIISRNVTWTLKNPVRTYENWFKLLRTGGKLIVFDANWYLRLSCSKLQDQYARDMDTAFKLGYDCKIHEKQIKVCENIARDLPLTYKLRPAWDEEVLIKCGFSKVDLENDISEKIYTEEEKMAYRTTPMFSICAWKL</sequence>
<protein>
    <submittedName>
        <fullName evidence="2">Ubiquinone biosynthesis O-methyltransferase</fullName>
        <ecNumber evidence="2">2.1.1.222</ecNumber>
    </submittedName>
</protein>
<evidence type="ECO:0000259" key="1">
    <source>
        <dbReference type="Pfam" id="PF13847"/>
    </source>
</evidence>
<evidence type="ECO:0000313" key="2">
    <source>
        <dbReference type="EMBL" id="PRR85400.1"/>
    </source>
</evidence>
<dbReference type="PANTHER" id="PTHR43861">
    <property type="entry name" value="TRANS-ACONITATE 2-METHYLTRANSFERASE-RELATED"/>
    <property type="match status" value="1"/>
</dbReference>
<keyword evidence="2" id="KW-0808">Transferase</keyword>
<dbReference type="CDD" id="cd02440">
    <property type="entry name" value="AdoMet_MTases"/>
    <property type="match status" value="1"/>
</dbReference>
<name>A0A2T0BNE7_9CLOT</name>
<dbReference type="Proteomes" id="UP000237798">
    <property type="component" value="Unassembled WGS sequence"/>
</dbReference>
<dbReference type="OrthoDB" id="5522265at2"/>
<dbReference type="EC" id="2.1.1.222" evidence="2"/>
<gene>
    <name evidence="2" type="primary">ubiG_2</name>
    <name evidence="2" type="ORF">CLLU_15810</name>
</gene>
<dbReference type="Gene3D" id="3.40.50.150">
    <property type="entry name" value="Vaccinia Virus protein VP39"/>
    <property type="match status" value="1"/>
</dbReference>
<accession>A0A2T0BNE7</accession>
<keyword evidence="2" id="KW-0830">Ubiquinone</keyword>
<proteinExistence type="predicted"/>
<comment type="caution">
    <text evidence="2">The sequence shown here is derived from an EMBL/GenBank/DDBJ whole genome shotgun (WGS) entry which is preliminary data.</text>
</comment>
<dbReference type="AlphaFoldDB" id="A0A2T0BNE7"/>
<keyword evidence="2" id="KW-0489">Methyltransferase</keyword>
<dbReference type="InterPro" id="IPR025714">
    <property type="entry name" value="Methyltranfer_dom"/>
</dbReference>
<dbReference type="Pfam" id="PF13847">
    <property type="entry name" value="Methyltransf_31"/>
    <property type="match status" value="1"/>
</dbReference>
<dbReference type="RefSeq" id="WP_106009187.1">
    <property type="nucleotide sequence ID" value="NZ_JALCPJ010000075.1"/>
</dbReference>
<dbReference type="GO" id="GO:0008757">
    <property type="term" value="F:S-adenosylmethionine-dependent methyltransferase activity"/>
    <property type="evidence" value="ECO:0007669"/>
    <property type="project" value="InterPro"/>
</dbReference>
<organism evidence="2 3">
    <name type="scientific">Clostridium luticellarii</name>
    <dbReference type="NCBI Taxonomy" id="1691940"/>
    <lineage>
        <taxon>Bacteria</taxon>
        <taxon>Bacillati</taxon>
        <taxon>Bacillota</taxon>
        <taxon>Clostridia</taxon>
        <taxon>Eubacteriales</taxon>
        <taxon>Clostridiaceae</taxon>
        <taxon>Clostridium</taxon>
    </lineage>
</organism>
<evidence type="ECO:0000313" key="3">
    <source>
        <dbReference type="Proteomes" id="UP000237798"/>
    </source>
</evidence>
<keyword evidence="3" id="KW-1185">Reference proteome</keyword>
<dbReference type="GO" id="GO:0032259">
    <property type="term" value="P:methylation"/>
    <property type="evidence" value="ECO:0007669"/>
    <property type="project" value="UniProtKB-KW"/>
</dbReference>
<dbReference type="EMBL" id="PVXP01000017">
    <property type="protein sequence ID" value="PRR85400.1"/>
    <property type="molecule type" value="Genomic_DNA"/>
</dbReference>